<comment type="caution">
    <text evidence="1">The sequence shown here is derived from an EMBL/GenBank/DDBJ whole genome shotgun (WGS) entry which is preliminary data.</text>
</comment>
<name>A0A4R6PM69_9GAMM</name>
<reference evidence="1 2" key="1">
    <citation type="submission" date="2019-03" db="EMBL/GenBank/DDBJ databases">
        <title>Freshwater and sediment microbial communities from various areas in North America, analyzing microbe dynamics in response to fracking.</title>
        <authorList>
            <person name="Lamendella R."/>
        </authorList>
    </citation>
    <scope>NUCLEOTIDE SEQUENCE [LARGE SCALE GENOMIC DNA]</scope>
    <source>
        <strain evidence="1 2">18_TX</strain>
    </source>
</reference>
<keyword evidence="2" id="KW-1185">Reference proteome</keyword>
<evidence type="ECO:0000313" key="2">
    <source>
        <dbReference type="Proteomes" id="UP000295531"/>
    </source>
</evidence>
<protein>
    <submittedName>
        <fullName evidence="1">Uncharacterized protein</fullName>
    </submittedName>
</protein>
<organism evidence="1 2">
    <name type="scientific">Idiomarina aquatica</name>
    <dbReference type="NCBI Taxonomy" id="1327752"/>
    <lineage>
        <taxon>Bacteria</taxon>
        <taxon>Pseudomonadati</taxon>
        <taxon>Pseudomonadota</taxon>
        <taxon>Gammaproteobacteria</taxon>
        <taxon>Alteromonadales</taxon>
        <taxon>Idiomarinaceae</taxon>
        <taxon>Idiomarina</taxon>
    </lineage>
</organism>
<evidence type="ECO:0000313" key="1">
    <source>
        <dbReference type="EMBL" id="TDP39148.1"/>
    </source>
</evidence>
<dbReference type="RefSeq" id="WP_133538869.1">
    <property type="nucleotide sequence ID" value="NZ_SNXI01000003.1"/>
</dbReference>
<dbReference type="EMBL" id="SNXI01000003">
    <property type="protein sequence ID" value="TDP39148.1"/>
    <property type="molecule type" value="Genomic_DNA"/>
</dbReference>
<dbReference type="AlphaFoldDB" id="A0A4R6PM69"/>
<proteinExistence type="predicted"/>
<gene>
    <name evidence="1" type="ORF">DEU29_10343</name>
</gene>
<sequence length="136" mass="15815">MYECSVSDADFLIQLEQRSFGKDDIDHLWHLRVAWVYLKAHPWPIALQKVVDLLRTERNFGLGDIPYHHTLTIASLRIINVRISKADYNDFCDFLNDNQDLVDDMPSVIKRYYSEKAITSEAAQTSYVAPDLRPIE</sequence>
<dbReference type="OrthoDB" id="282517at2"/>
<accession>A0A4R6PM69</accession>
<dbReference type="Proteomes" id="UP000295531">
    <property type="component" value="Unassembled WGS sequence"/>
</dbReference>